<proteinExistence type="predicted"/>
<reference evidence="1" key="1">
    <citation type="submission" date="2016-10" db="EMBL/GenBank/DDBJ databases">
        <authorList>
            <person name="de Groot N.N."/>
        </authorList>
    </citation>
    <scope>NUCLEOTIDE SEQUENCE</scope>
</reference>
<name>A0A1W1C041_9ZZZZ</name>
<accession>A0A1W1C041</accession>
<dbReference type="EMBL" id="FPHF01000048">
    <property type="protein sequence ID" value="SFV59218.1"/>
    <property type="molecule type" value="Genomic_DNA"/>
</dbReference>
<organism evidence="1">
    <name type="scientific">hydrothermal vent metagenome</name>
    <dbReference type="NCBI Taxonomy" id="652676"/>
    <lineage>
        <taxon>unclassified sequences</taxon>
        <taxon>metagenomes</taxon>
        <taxon>ecological metagenomes</taxon>
    </lineage>
</organism>
<protein>
    <submittedName>
        <fullName evidence="1">Uncharacterized protein</fullName>
    </submittedName>
</protein>
<sequence length="124" mass="13855">MNINFKVTPSQKETIDLRVEENGFDDITSYIKVVALKIQKFTIRTPEESSEEASVELGFTLNEAQKTTLDTNMKESNCADISAYLIHVALYSVISAVIEIRSTGKLNAMLERIAKARGLKLDLD</sequence>
<dbReference type="AlphaFoldDB" id="A0A1W1C041"/>
<gene>
    <name evidence="1" type="ORF">MNB_SM-4-1686</name>
</gene>
<evidence type="ECO:0000313" key="1">
    <source>
        <dbReference type="EMBL" id="SFV59218.1"/>
    </source>
</evidence>